<proteinExistence type="inferred from homology"/>
<evidence type="ECO:0000256" key="6">
    <source>
        <dbReference type="ARBA" id="ARBA00012945"/>
    </source>
</evidence>
<evidence type="ECO:0000256" key="2">
    <source>
        <dbReference type="ARBA" id="ARBA00004123"/>
    </source>
</evidence>
<comment type="function">
    <text evidence="18">Dihydrolipoamide succinyltransferase (E2) component of the 2-oxoglutarate dehydrogenase complex. The 2-oxoglutarate dehydrogenase complex catalyzes the overall conversion of 2-oxoglutarate to succinyl-CoA and CO(2). The 2-oxoglutarate dehydrogenase complex is mainly active in the mitochondrion. A fraction of the 2-oxoglutarate dehydrogenase complex also localizes in the nucleus and is required for lysine succinylation of histones: associates with KAT2A on chromatin and provides succinyl-CoA to histone succinyltransferase KAT2A.</text>
</comment>
<dbReference type="Proteomes" id="UP000694548">
    <property type="component" value="Chromosome sgr16"/>
</dbReference>
<keyword evidence="22" id="KW-1185">Reference proteome</keyword>
<dbReference type="PROSITE" id="PS50968">
    <property type="entry name" value="BIOTINYL_LIPOYL"/>
    <property type="match status" value="1"/>
</dbReference>
<dbReference type="InterPro" id="IPR001078">
    <property type="entry name" value="2-oxoacid_DH_actylTfrase"/>
</dbReference>
<evidence type="ECO:0000256" key="1">
    <source>
        <dbReference type="ARBA" id="ARBA00001938"/>
    </source>
</evidence>
<feature type="region of interest" description="Disordered" evidence="19">
    <location>
        <begin position="108"/>
        <end position="162"/>
    </location>
</feature>
<evidence type="ECO:0000256" key="10">
    <source>
        <dbReference type="ARBA" id="ARBA00022823"/>
    </source>
</evidence>
<dbReference type="Pfam" id="PF00198">
    <property type="entry name" value="2-oxoacid_dh"/>
    <property type="match status" value="1"/>
</dbReference>
<dbReference type="InterPro" id="IPR050537">
    <property type="entry name" value="2-oxoacid_dehydrogenase"/>
</dbReference>
<dbReference type="InterPro" id="IPR011053">
    <property type="entry name" value="Single_hybrid_motif"/>
</dbReference>
<name>A0A8C6LZZ3_NOTFU</name>
<dbReference type="UniPathway" id="UPA00868">
    <property type="reaction ID" value="UER00840"/>
</dbReference>
<evidence type="ECO:0000256" key="5">
    <source>
        <dbReference type="ARBA" id="ARBA00007317"/>
    </source>
</evidence>
<dbReference type="GeneTree" id="ENSGT00930000151014"/>
<comment type="subcellular location">
    <subcellularLocation>
        <location evidence="3">Mitochondrion matrix</location>
    </subcellularLocation>
    <subcellularLocation>
        <location evidence="2">Nucleus</location>
    </subcellularLocation>
</comment>
<dbReference type="InterPro" id="IPR003016">
    <property type="entry name" value="2-oxoA_DH_lipoyl-BS"/>
</dbReference>
<reference evidence="21" key="3">
    <citation type="submission" date="2025-09" db="UniProtKB">
        <authorList>
            <consortium name="Ensembl"/>
        </authorList>
    </citation>
    <scope>IDENTIFICATION</scope>
</reference>
<evidence type="ECO:0000313" key="22">
    <source>
        <dbReference type="Proteomes" id="UP000694548"/>
    </source>
</evidence>
<accession>A0A8C6LZZ3</accession>
<gene>
    <name evidence="21" type="primary">DLST</name>
    <name evidence="21" type="synonym">dlst</name>
</gene>
<evidence type="ECO:0000256" key="11">
    <source>
        <dbReference type="ARBA" id="ARBA00022946"/>
    </source>
</evidence>
<dbReference type="GO" id="GO:0033512">
    <property type="term" value="P:L-lysine catabolic process to acetyl-CoA via saccharopine"/>
    <property type="evidence" value="ECO:0007669"/>
    <property type="project" value="UniProtKB-UniPathway"/>
</dbReference>
<keyword evidence="11" id="KW-0809">Transit peptide</keyword>
<evidence type="ECO:0000256" key="12">
    <source>
        <dbReference type="ARBA" id="ARBA00023128"/>
    </source>
</evidence>
<keyword evidence="12" id="KW-0496">Mitochondrion</keyword>
<evidence type="ECO:0000256" key="13">
    <source>
        <dbReference type="ARBA" id="ARBA00023242"/>
    </source>
</evidence>
<feature type="domain" description="Lipoyl-binding" evidence="20">
    <location>
        <begin position="32"/>
        <end position="106"/>
    </location>
</feature>
<evidence type="ECO:0000256" key="9">
    <source>
        <dbReference type="ARBA" id="ARBA00022679"/>
    </source>
</evidence>
<dbReference type="Pfam" id="PF00364">
    <property type="entry name" value="Biotin_lipoyl"/>
    <property type="match status" value="1"/>
</dbReference>
<dbReference type="FunFam" id="3.30.559.10:FF:000006">
    <property type="entry name" value="Dihydrolipoyllysine-residue succinyltransferase component of 2-oxoglutarate dehydrogenase complex, mitochondrial"/>
    <property type="match status" value="1"/>
</dbReference>
<evidence type="ECO:0000256" key="19">
    <source>
        <dbReference type="SAM" id="MobiDB-lite"/>
    </source>
</evidence>
<dbReference type="GO" id="GO:0005634">
    <property type="term" value="C:nucleus"/>
    <property type="evidence" value="ECO:0007669"/>
    <property type="project" value="UniProtKB-SubCell"/>
</dbReference>
<dbReference type="AlphaFoldDB" id="A0A8C6LZZ3"/>
<dbReference type="GO" id="GO:0045252">
    <property type="term" value="C:oxoglutarate dehydrogenase complex"/>
    <property type="evidence" value="ECO:0007669"/>
    <property type="project" value="InterPro"/>
</dbReference>
<protein>
    <recommendedName>
        <fullName evidence="7">Dihydrolipoyllysine-residue succinyltransferase component of 2-oxoglutarate dehydrogenase complex, mitochondrial</fullName>
        <ecNumber evidence="6">2.3.1.61</ecNumber>
    </recommendedName>
    <alternativeName>
        <fullName evidence="17">2-oxoglutarate dehydrogenase complex component E2</fullName>
    </alternativeName>
    <alternativeName>
        <fullName evidence="15">Dihydrolipoamide succinyltransferase component of 2-oxoglutarate dehydrogenase complex</fullName>
    </alternativeName>
    <alternativeName>
        <fullName evidence="16">E2K</fullName>
    </alternativeName>
</protein>
<evidence type="ECO:0000259" key="20">
    <source>
        <dbReference type="PROSITE" id="PS50968"/>
    </source>
</evidence>
<evidence type="ECO:0000256" key="15">
    <source>
        <dbReference type="ARBA" id="ARBA00030325"/>
    </source>
</evidence>
<feature type="compositionally biased region" description="Low complexity" evidence="19">
    <location>
        <begin position="174"/>
        <end position="183"/>
    </location>
</feature>
<evidence type="ECO:0000256" key="18">
    <source>
        <dbReference type="ARBA" id="ARBA00046046"/>
    </source>
</evidence>
<dbReference type="NCBIfam" id="TIGR01347">
    <property type="entry name" value="sucB"/>
    <property type="match status" value="1"/>
</dbReference>
<evidence type="ECO:0000256" key="4">
    <source>
        <dbReference type="ARBA" id="ARBA00005145"/>
    </source>
</evidence>
<dbReference type="InterPro" id="IPR006255">
    <property type="entry name" value="SucB"/>
</dbReference>
<keyword evidence="10" id="KW-0450">Lipoyl</keyword>
<sequence length="418" mass="44859">MFVFFLLRKYNPRSSVFRIQYFRTSVAFRDEVITVKTPAFAESVTEGDVRWEKAVGDAVSEDEVVCEIETDKTSVQVPSPAAGVIEELLVPDGGKVEGGTPLFKLKKGAGAPKATEAPKSEAPAAASPPPSAAPTPPPPPPSAVGPIPTTMPPVPPVPAHAMDTKPVSAIKPTAAQTAPSAQAEGGAKSARTESRVKMNRMRLRIAQRLKEAQNTCAMLTTFNEVDMSNITEMRKVYKDAFLKKHNIKLGFMSAFVKAAAYALTDQPAVNAGKDFTSGNLQHVGVSFGTSGLVVPVIRNVEGMNFTDIEKAINLLGEKARKNELAVEDMDGGTFTISNGGVFGSLFGTPIINPPQSAILGMHGIFDRPVAVGGKVEIRPMMYVALTYDHRLIDGREAVTFLRKIKSVVEDPRVLLLDM</sequence>
<keyword evidence="13" id="KW-0539">Nucleus</keyword>
<dbReference type="GO" id="GO:0006099">
    <property type="term" value="P:tricarboxylic acid cycle"/>
    <property type="evidence" value="ECO:0007669"/>
    <property type="project" value="UniProtKB-KW"/>
</dbReference>
<dbReference type="FunFam" id="2.40.50.100:FF:000033">
    <property type="entry name" value="Dihydrolipoyllysine-residue succinyltransferase component of 2-oxoglutarate dehydrogenase complex, mitochondrial"/>
    <property type="match status" value="1"/>
</dbReference>
<comment type="similarity">
    <text evidence="5">Belongs to the 2-oxoacid dehydrogenase family.</text>
</comment>
<dbReference type="SUPFAM" id="SSF51230">
    <property type="entry name" value="Single hybrid motif"/>
    <property type="match status" value="1"/>
</dbReference>
<evidence type="ECO:0000256" key="8">
    <source>
        <dbReference type="ARBA" id="ARBA00022532"/>
    </source>
</evidence>
<dbReference type="InterPro" id="IPR000089">
    <property type="entry name" value="Biotin_lipoyl"/>
</dbReference>
<dbReference type="PANTHER" id="PTHR43416">
    <property type="entry name" value="DIHYDROLIPOYLLYSINE-RESIDUE SUCCINYLTRANSFERASE COMPONENT OF 2-OXOGLUTARATE DEHYDROGENASE COMPLEX, MITOCHONDRIAL-RELATED"/>
    <property type="match status" value="1"/>
</dbReference>
<keyword evidence="8" id="KW-0816">Tricarboxylic acid cycle</keyword>
<dbReference type="InterPro" id="IPR023213">
    <property type="entry name" value="CAT-like_dom_sf"/>
</dbReference>
<evidence type="ECO:0000256" key="17">
    <source>
        <dbReference type="ARBA" id="ARBA00032406"/>
    </source>
</evidence>
<dbReference type="GO" id="GO:0005759">
    <property type="term" value="C:mitochondrial matrix"/>
    <property type="evidence" value="ECO:0007669"/>
    <property type="project" value="UniProtKB-SubCell"/>
</dbReference>
<evidence type="ECO:0000256" key="14">
    <source>
        <dbReference type="ARBA" id="ARBA00023315"/>
    </source>
</evidence>
<organism evidence="21 22">
    <name type="scientific">Nothobranchius furzeri</name>
    <name type="common">Turquoise killifish</name>
    <dbReference type="NCBI Taxonomy" id="105023"/>
    <lineage>
        <taxon>Eukaryota</taxon>
        <taxon>Metazoa</taxon>
        <taxon>Chordata</taxon>
        <taxon>Craniata</taxon>
        <taxon>Vertebrata</taxon>
        <taxon>Euteleostomi</taxon>
        <taxon>Actinopterygii</taxon>
        <taxon>Neopterygii</taxon>
        <taxon>Teleostei</taxon>
        <taxon>Neoteleostei</taxon>
        <taxon>Acanthomorphata</taxon>
        <taxon>Ovalentaria</taxon>
        <taxon>Atherinomorphae</taxon>
        <taxon>Cyprinodontiformes</taxon>
        <taxon>Nothobranchiidae</taxon>
        <taxon>Nothobranchius</taxon>
    </lineage>
</organism>
<evidence type="ECO:0000256" key="3">
    <source>
        <dbReference type="ARBA" id="ARBA00004305"/>
    </source>
</evidence>
<comment type="cofactor">
    <cofactor evidence="1">
        <name>(R)-lipoate</name>
        <dbReference type="ChEBI" id="CHEBI:83088"/>
    </cofactor>
</comment>
<dbReference type="GO" id="GO:0004149">
    <property type="term" value="F:dihydrolipoyllysine-residue succinyltransferase activity"/>
    <property type="evidence" value="ECO:0007669"/>
    <property type="project" value="UniProtKB-EC"/>
</dbReference>
<evidence type="ECO:0000313" key="21">
    <source>
        <dbReference type="Ensembl" id="ENSNFUP00015026548.1"/>
    </source>
</evidence>
<dbReference type="CDD" id="cd06849">
    <property type="entry name" value="lipoyl_domain"/>
    <property type="match status" value="1"/>
</dbReference>
<comment type="pathway">
    <text evidence="4">Amino-acid degradation; L-lysine degradation via saccharopine pathway; glutaryl-CoA from L-lysine: step 6/6.</text>
</comment>
<dbReference type="PANTHER" id="PTHR43416:SF5">
    <property type="entry name" value="DIHYDROLIPOYLLYSINE-RESIDUE SUCCINYLTRANSFERASE COMPONENT OF 2-OXOGLUTARATE DEHYDROGENASE COMPLEX, MITOCHONDRIAL"/>
    <property type="match status" value="1"/>
</dbReference>
<reference evidence="21" key="1">
    <citation type="submission" date="2014-08" db="EMBL/GenBank/DDBJ databases">
        <authorList>
            <person name="Senf B."/>
            <person name="Petzold A."/>
            <person name="Downie B.R."/>
            <person name="Koch P."/>
            <person name="Platzer M."/>
        </authorList>
    </citation>
    <scope>NUCLEOTIDE SEQUENCE [LARGE SCALE GENOMIC DNA]</scope>
    <source>
        <strain evidence="21">GRZ</strain>
    </source>
</reference>
<dbReference type="Ensembl" id="ENSNFUT00015027737.1">
    <property type="protein sequence ID" value="ENSNFUP00015026548.1"/>
    <property type="gene ID" value="ENSNFUG00015012758.1"/>
</dbReference>
<feature type="compositionally biased region" description="Low complexity" evidence="19">
    <location>
        <begin position="111"/>
        <end position="125"/>
    </location>
</feature>
<keyword evidence="9" id="KW-0808">Transferase</keyword>
<dbReference type="SUPFAM" id="SSF52777">
    <property type="entry name" value="CoA-dependent acyltransferases"/>
    <property type="match status" value="1"/>
</dbReference>
<dbReference type="EC" id="2.3.1.61" evidence="6"/>
<feature type="compositionally biased region" description="Pro residues" evidence="19">
    <location>
        <begin position="126"/>
        <end position="158"/>
    </location>
</feature>
<dbReference type="Gene3D" id="2.40.50.100">
    <property type="match status" value="1"/>
</dbReference>
<reference evidence="21" key="2">
    <citation type="submission" date="2025-08" db="UniProtKB">
        <authorList>
            <consortium name="Ensembl"/>
        </authorList>
    </citation>
    <scope>IDENTIFICATION</scope>
</reference>
<feature type="region of interest" description="Disordered" evidence="19">
    <location>
        <begin position="174"/>
        <end position="194"/>
    </location>
</feature>
<evidence type="ECO:0000256" key="16">
    <source>
        <dbReference type="ARBA" id="ARBA00031331"/>
    </source>
</evidence>
<dbReference type="PROSITE" id="PS00189">
    <property type="entry name" value="LIPOYL"/>
    <property type="match status" value="1"/>
</dbReference>
<evidence type="ECO:0000256" key="7">
    <source>
        <dbReference type="ARBA" id="ARBA00020294"/>
    </source>
</evidence>
<keyword evidence="14" id="KW-0012">Acyltransferase</keyword>
<dbReference type="Gene3D" id="3.30.559.10">
    <property type="entry name" value="Chloramphenicol acetyltransferase-like domain"/>
    <property type="match status" value="1"/>
</dbReference>